<dbReference type="GO" id="GO:0071474">
    <property type="term" value="P:cellular hyperosmotic response"/>
    <property type="evidence" value="ECO:0007669"/>
    <property type="project" value="InterPro"/>
</dbReference>
<sequence precursor="true">MPARTTLPRAMLAAWALLLLAACSQGPAPAPPASWGWQDASGERAIAPDQAYPELFQAVQESRLFSDQKHFVDALPLREPARIRADYLSEKERPGFDLRAFVAHNFEESGSVETAPPEAGADLASHISDLWPALTRHYEQVPAHSSLLPLPKPYVVPGGRFREVYYWDSYFTMLGLAESGQHQRVRDMVDNFAYLIDTYGHIPNGNRSYYLSRSQPPFFAYMVDLQARREGDAAYRRYLPQLQKEYAYWMQGSAGLRPNEARLRVVRLGDGSLLNRYWDNRDTPRQESYLEDRATAARAPQRPASEVYRDLRAGAESGWDFSSRWLDDARELASIRTTAIVPVDLNALLYHLERTIAKACASSALEACERGYGTRAEKRRQAIEEHLWHPDGFYADYDWQRRRPIERINAATLFPLYTGLASAERAARTADSVAANLLRPGGLATTTRASGQQWDEPNGWAPLQWVAVQGLRAYGRDGLAADIGRRFLAQVRQVYEREGKLVEKYDISGGQGGGGGGEYPLQDGFGWSNGVTLELLKLYGAATPTPAAAPTVGGTTAGAARAW</sequence>
<accession>A0A2R3J243</accession>
<reference evidence="6 7" key="1">
    <citation type="submission" date="2018-02" db="EMBL/GenBank/DDBJ databases">
        <title>FDA/CDC Antimicrobial Resistant Isolate Bank Genome Sequencing.</title>
        <authorList>
            <person name="Benahmed F.H."/>
            <person name="Lutgring J.D."/>
            <person name="Yoo B."/>
            <person name="Machado M."/>
            <person name="Brown A."/>
            <person name="McAllister G."/>
            <person name="Perry A."/>
            <person name="Halpin A.L."/>
            <person name="Vavikolanu K."/>
            <person name="Ott S."/>
            <person name="Zhao X."/>
            <person name="Tallon L.J."/>
            <person name="Sadzewicz L."/>
            <person name="Aluvathingal J."/>
            <person name="Nadendla S."/>
            <person name="Voskania-kordi A."/>
            <person name="Simonyan V."/>
            <person name="Patel J."/>
            <person name="Shawar R.M."/>
        </authorList>
    </citation>
    <scope>NUCLEOTIDE SEQUENCE [LARGE SCALE GENOMIC DNA]</scope>
    <source>
        <strain evidence="6 7">AR_0356</strain>
    </source>
</reference>
<dbReference type="RefSeq" id="WP_058146143.1">
    <property type="nucleotide sequence ID" value="NZ_CP027169.1"/>
</dbReference>
<keyword evidence="1 5" id="KW-0732">Signal</keyword>
<dbReference type="PRINTS" id="PR00744">
    <property type="entry name" value="GLHYDRLASE37"/>
</dbReference>
<dbReference type="Pfam" id="PF01204">
    <property type="entry name" value="Trehalase"/>
    <property type="match status" value="1"/>
</dbReference>
<feature type="chain" id="PRO_5015366412" description="Periplasmic trehalase" evidence="5">
    <location>
        <begin position="22"/>
        <end position="563"/>
    </location>
</feature>
<evidence type="ECO:0000313" key="7">
    <source>
        <dbReference type="Proteomes" id="UP000238390"/>
    </source>
</evidence>
<dbReference type="GO" id="GO:0005993">
    <property type="term" value="P:trehalose catabolic process"/>
    <property type="evidence" value="ECO:0007669"/>
    <property type="project" value="InterPro"/>
</dbReference>
<comment type="catalytic activity">
    <reaction evidence="5">
        <text>alpha,alpha-trehalose + H2O = alpha-D-glucose + beta-D-glucose</text>
        <dbReference type="Rhea" id="RHEA:32675"/>
        <dbReference type="ChEBI" id="CHEBI:15377"/>
        <dbReference type="ChEBI" id="CHEBI:15903"/>
        <dbReference type="ChEBI" id="CHEBI:16551"/>
        <dbReference type="ChEBI" id="CHEBI:17925"/>
        <dbReference type="EC" id="3.2.1.28"/>
    </reaction>
</comment>
<feature type="binding site" evidence="5">
    <location>
        <begin position="213"/>
        <end position="215"/>
    </location>
    <ligand>
        <name>substrate</name>
    </ligand>
</feature>
<dbReference type="HAMAP" id="MF_01060">
    <property type="entry name" value="Peripl_trehalase"/>
    <property type="match status" value="1"/>
</dbReference>
<dbReference type="Gene3D" id="1.50.10.10">
    <property type="match status" value="1"/>
</dbReference>
<dbReference type="PANTHER" id="PTHR23403:SF1">
    <property type="entry name" value="TREHALASE"/>
    <property type="match status" value="1"/>
</dbReference>
<feature type="active site" description="Proton donor/acceptor" evidence="5">
    <location>
        <position position="320"/>
    </location>
</feature>
<dbReference type="InterPro" id="IPR008928">
    <property type="entry name" value="6-hairpin_glycosidase_sf"/>
</dbReference>
<organism evidence="6 7">
    <name type="scientific">Pseudomonas paraeruginosa</name>
    <dbReference type="NCBI Taxonomy" id="2994495"/>
    <lineage>
        <taxon>Bacteria</taxon>
        <taxon>Pseudomonadati</taxon>
        <taxon>Pseudomonadota</taxon>
        <taxon>Gammaproteobacteria</taxon>
        <taxon>Pseudomonadales</taxon>
        <taxon>Pseudomonadaceae</taxon>
        <taxon>Pseudomonas</taxon>
    </lineage>
</organism>
<dbReference type="InterPro" id="IPR001661">
    <property type="entry name" value="Glyco_hydro_37"/>
</dbReference>
<feature type="binding site" evidence="5">
    <location>
        <begin position="285"/>
        <end position="287"/>
    </location>
    <ligand>
        <name>substrate</name>
    </ligand>
</feature>
<feature type="binding site" evidence="5">
    <location>
        <position position="160"/>
    </location>
    <ligand>
        <name>substrate</name>
    </ligand>
</feature>
<evidence type="ECO:0000256" key="5">
    <source>
        <dbReference type="HAMAP-Rule" id="MF_01060"/>
    </source>
</evidence>
<dbReference type="InterPro" id="IPR018232">
    <property type="entry name" value="Glyco_hydro_37_CS"/>
</dbReference>
<keyword evidence="3 5" id="KW-0378">Hydrolase</keyword>
<dbReference type="GO" id="GO:0042597">
    <property type="term" value="C:periplasmic space"/>
    <property type="evidence" value="ECO:0007669"/>
    <property type="project" value="UniProtKB-SubCell"/>
</dbReference>
<dbReference type="PROSITE" id="PS00928">
    <property type="entry name" value="TREHALASE_2"/>
    <property type="match status" value="1"/>
</dbReference>
<proteinExistence type="inferred from homology"/>
<dbReference type="SUPFAM" id="SSF48208">
    <property type="entry name" value="Six-hairpin glycosidases"/>
    <property type="match status" value="1"/>
</dbReference>
<evidence type="ECO:0000256" key="3">
    <source>
        <dbReference type="ARBA" id="ARBA00022801"/>
    </source>
</evidence>
<feature type="binding site" evidence="5">
    <location>
        <position position="318"/>
    </location>
    <ligand>
        <name>substrate</name>
    </ligand>
</feature>
<dbReference type="GO" id="GO:0004555">
    <property type="term" value="F:alpha,alpha-trehalase activity"/>
    <property type="evidence" value="ECO:0007669"/>
    <property type="project" value="UniProtKB-UniRule"/>
</dbReference>
<dbReference type="AlphaFoldDB" id="A0A2R3J243"/>
<keyword evidence="4 5" id="KW-0326">Glycosidase</keyword>
<dbReference type="NCBIfam" id="NF009775">
    <property type="entry name" value="PRK13272.1"/>
    <property type="match status" value="1"/>
</dbReference>
<feature type="binding site" evidence="5">
    <location>
        <position position="204"/>
    </location>
    <ligand>
        <name>substrate</name>
    </ligand>
</feature>
<dbReference type="EMBL" id="CP027169">
    <property type="protein sequence ID" value="AVK08244.1"/>
    <property type="molecule type" value="Genomic_DNA"/>
</dbReference>
<dbReference type="NCBIfam" id="NF009773">
    <property type="entry name" value="PRK13270.1"/>
    <property type="match status" value="1"/>
</dbReference>
<comment type="subcellular location">
    <subcellularLocation>
        <location evidence="5">Periplasm</location>
    </subcellularLocation>
</comment>
<dbReference type="FunFam" id="1.50.10.10:FF:000003">
    <property type="entry name" value="Cytoplasmic trehalase"/>
    <property type="match status" value="1"/>
</dbReference>
<keyword evidence="7" id="KW-1185">Reference proteome</keyword>
<feature type="binding site" evidence="5">
    <location>
        <position position="518"/>
    </location>
    <ligand>
        <name>substrate</name>
    </ligand>
</feature>
<evidence type="ECO:0000313" key="6">
    <source>
        <dbReference type="EMBL" id="AVK08244.1"/>
    </source>
</evidence>
<dbReference type="Proteomes" id="UP000238390">
    <property type="component" value="Chromosome"/>
</dbReference>
<protein>
    <recommendedName>
        <fullName evidence="5">Periplasmic trehalase</fullName>
        <ecNumber evidence="5">3.2.1.28</ecNumber>
    </recommendedName>
    <alternativeName>
        <fullName evidence="5">Alpha,alpha-trehalase</fullName>
    </alternativeName>
    <alternativeName>
        <fullName evidence="5">Alpha,alpha-trehalose glucohydrolase</fullName>
    </alternativeName>
</protein>
<comment type="function">
    <text evidence="5">Provides the cells with the ability to utilize trehalose at high osmolarity by splitting it into glucose molecules that can subsequently be taken up by the phosphotransferase-mediated uptake system.</text>
</comment>
<feature type="signal peptide" evidence="5">
    <location>
        <begin position="1"/>
        <end position="21"/>
    </location>
</feature>
<dbReference type="InterPro" id="IPR023720">
    <property type="entry name" value="Trehalase_periplasmic"/>
</dbReference>
<dbReference type="InterPro" id="IPR012341">
    <property type="entry name" value="6hp_glycosidase-like_sf"/>
</dbReference>
<evidence type="ECO:0000256" key="4">
    <source>
        <dbReference type="ARBA" id="ARBA00023295"/>
    </source>
</evidence>
<dbReference type="PROSITE" id="PS00927">
    <property type="entry name" value="TREHALASE_1"/>
    <property type="match status" value="1"/>
</dbReference>
<feature type="binding site" evidence="5">
    <location>
        <begin position="167"/>
        <end position="168"/>
    </location>
    <ligand>
        <name>substrate</name>
    </ligand>
</feature>
<keyword evidence="2 5" id="KW-0574">Periplasm</keyword>
<dbReference type="EC" id="3.2.1.28" evidence="5"/>
<evidence type="ECO:0000256" key="1">
    <source>
        <dbReference type="ARBA" id="ARBA00022729"/>
    </source>
</evidence>
<dbReference type="NCBIfam" id="NF009774">
    <property type="entry name" value="PRK13271.1"/>
    <property type="match status" value="1"/>
</dbReference>
<gene>
    <name evidence="5" type="primary">treA</name>
    <name evidence="6" type="ORF">CSB93_4129</name>
</gene>
<name>A0A2R3J243_9PSED</name>
<evidence type="ECO:0000256" key="2">
    <source>
        <dbReference type="ARBA" id="ARBA00022764"/>
    </source>
</evidence>
<dbReference type="PANTHER" id="PTHR23403">
    <property type="entry name" value="TREHALASE"/>
    <property type="match status" value="1"/>
</dbReference>
<comment type="similarity">
    <text evidence="5">Belongs to the glycosyl hydrolase 37 family.</text>
</comment>
<dbReference type="PROSITE" id="PS51257">
    <property type="entry name" value="PROKAR_LIPOPROTEIN"/>
    <property type="match status" value="1"/>
</dbReference>
<feature type="active site" description="Proton donor/acceptor" evidence="5">
    <location>
        <position position="503"/>
    </location>
</feature>